<dbReference type="SUPFAM" id="SSF53335">
    <property type="entry name" value="S-adenosyl-L-methionine-dependent methyltransferases"/>
    <property type="match status" value="1"/>
</dbReference>
<dbReference type="AlphaFoldDB" id="A0A2M7R6C0"/>
<dbReference type="InterPro" id="IPR029063">
    <property type="entry name" value="SAM-dependent_MTases_sf"/>
</dbReference>
<evidence type="ECO:0000313" key="3">
    <source>
        <dbReference type="Proteomes" id="UP000230767"/>
    </source>
</evidence>
<proteinExistence type="predicted"/>
<dbReference type="InterPro" id="IPR041698">
    <property type="entry name" value="Methyltransf_25"/>
</dbReference>
<accession>A0A2M7R6C0</accession>
<dbReference type="Proteomes" id="UP000230767">
    <property type="component" value="Unassembled WGS sequence"/>
</dbReference>
<dbReference type="PANTHER" id="PTHR44068">
    <property type="entry name" value="ZGC:194242"/>
    <property type="match status" value="1"/>
</dbReference>
<reference evidence="3" key="1">
    <citation type="submission" date="2017-09" db="EMBL/GenBank/DDBJ databases">
        <title>Depth-based differentiation of microbial function through sediment-hosted aquifers and enrichment of novel symbionts in the deep terrestrial subsurface.</title>
        <authorList>
            <person name="Probst A.J."/>
            <person name="Ladd B."/>
            <person name="Jarett J.K."/>
            <person name="Geller-Mcgrath D.E."/>
            <person name="Sieber C.M.K."/>
            <person name="Emerson J.B."/>
            <person name="Anantharaman K."/>
            <person name="Thomas B.C."/>
            <person name="Malmstrom R."/>
            <person name="Stieglmeier M."/>
            <person name="Klingl A."/>
            <person name="Woyke T."/>
            <person name="Ryan C.M."/>
            <person name="Banfield J.F."/>
        </authorList>
    </citation>
    <scope>NUCLEOTIDE SEQUENCE [LARGE SCALE GENOMIC DNA]</scope>
</reference>
<gene>
    <name evidence="2" type="ORF">COY73_01905</name>
</gene>
<evidence type="ECO:0000313" key="2">
    <source>
        <dbReference type="EMBL" id="PIY89126.1"/>
    </source>
</evidence>
<feature type="domain" description="Methyltransferase" evidence="1">
    <location>
        <begin position="59"/>
        <end position="152"/>
    </location>
</feature>
<evidence type="ECO:0000259" key="1">
    <source>
        <dbReference type="Pfam" id="PF13649"/>
    </source>
</evidence>
<dbReference type="Pfam" id="PF13649">
    <property type="entry name" value="Methyltransf_25"/>
    <property type="match status" value="1"/>
</dbReference>
<comment type="caution">
    <text evidence="2">The sequence shown here is derived from an EMBL/GenBank/DDBJ whole genome shotgun (WGS) entry which is preliminary data.</text>
</comment>
<dbReference type="InterPro" id="IPR050447">
    <property type="entry name" value="Erg6_SMT_methyltransf"/>
</dbReference>
<protein>
    <recommendedName>
        <fullName evidence="1">Methyltransferase domain-containing protein</fullName>
    </recommendedName>
</protein>
<organism evidence="2 3">
    <name type="scientific">Candidatus Nealsonbacteria bacterium CG_4_10_14_0_8_um_filter_37_14</name>
    <dbReference type="NCBI Taxonomy" id="1974684"/>
    <lineage>
        <taxon>Bacteria</taxon>
        <taxon>Candidatus Nealsoniibacteriota</taxon>
    </lineage>
</organism>
<dbReference type="Gene3D" id="3.40.50.150">
    <property type="entry name" value="Vaccinia Virus protein VP39"/>
    <property type="match status" value="1"/>
</dbReference>
<dbReference type="CDD" id="cd02440">
    <property type="entry name" value="AdoMet_MTases"/>
    <property type="match status" value="1"/>
</dbReference>
<sequence>MEERKQREIEYYDKYAKEWLKSPLAKKWEGDFEGFNPELLTSFQFCYRWLEKNCRNKQVLDYGCGNGIHSVFLAKSGAKVVGIDLSEPSLQIARERAEREGLTGKTEFLKMDCEKMEFPNDFFDIVFDGGTFSSLDFKKAFPELARILKPAGFLIGIETLGHNPLTNLKRKINKIRGKRTGWAATHIFKMNDLSEAKNYFSAIETNFFHLTSLVIFPFLGLPGTKFLLKILEEIDRGLFKIPFFKKYAFKVVFIFSQPKI</sequence>
<name>A0A2M7R6C0_9BACT</name>
<dbReference type="PANTHER" id="PTHR44068:SF11">
    <property type="entry name" value="GERANYL DIPHOSPHATE 2-C-METHYLTRANSFERASE"/>
    <property type="match status" value="1"/>
</dbReference>
<dbReference type="EMBL" id="PFLW01000048">
    <property type="protein sequence ID" value="PIY89126.1"/>
    <property type="molecule type" value="Genomic_DNA"/>
</dbReference>